<keyword evidence="1" id="KW-0175">Coiled coil</keyword>
<proteinExistence type="predicted"/>
<sequence length="326" mass="35703">MSSDSMVNAAFRAPSTTDPRVRFQDVRSGCDPKAVGGPVAANRGQGPEPANVLAAALVKSQHEKIAQLKADRVENAKKLASKTGEVENLRRELARKEEELGKKNDELTRAKRELDVTRIQEEVTKFNDQLTTRKLGEITQRLEDMTQRKVEIEVDNTLKDSDIAFLARMGVRLVDGNIARLSSSFCSLLGSAEYELKNACTLMASFSRTPTIVGPATEIMNRRTILEAMSRAKESVNDLGAFFVKACDASRSITGIVHDENANVKRLRQMYRGFKVGLSNIPPVAIGGVNVRINNPRATILLKAPAIGEFSAVAAEETMHPVVVDL</sequence>
<name>A0ABR3ERQ9_9AGAR</name>
<dbReference type="EMBL" id="JBAHYK010002194">
    <property type="protein sequence ID" value="KAL0565605.1"/>
    <property type="molecule type" value="Genomic_DNA"/>
</dbReference>
<dbReference type="Proteomes" id="UP001465976">
    <property type="component" value="Unassembled WGS sequence"/>
</dbReference>
<feature type="coiled-coil region" evidence="1">
    <location>
        <begin position="79"/>
        <end position="113"/>
    </location>
</feature>
<comment type="caution">
    <text evidence="2">The sequence shown here is derived from an EMBL/GenBank/DDBJ whole genome shotgun (WGS) entry which is preliminary data.</text>
</comment>
<reference evidence="2 3" key="1">
    <citation type="submission" date="2024-02" db="EMBL/GenBank/DDBJ databases">
        <title>A draft genome for the cacao thread blight pathogen Marasmius crinis-equi.</title>
        <authorList>
            <person name="Cohen S.P."/>
            <person name="Baruah I.K."/>
            <person name="Amoako-Attah I."/>
            <person name="Bukari Y."/>
            <person name="Meinhardt L.W."/>
            <person name="Bailey B.A."/>
        </authorList>
    </citation>
    <scope>NUCLEOTIDE SEQUENCE [LARGE SCALE GENOMIC DNA]</scope>
    <source>
        <strain evidence="2 3">GH-76</strain>
    </source>
</reference>
<accession>A0ABR3ERQ9</accession>
<keyword evidence="3" id="KW-1185">Reference proteome</keyword>
<evidence type="ECO:0000313" key="2">
    <source>
        <dbReference type="EMBL" id="KAL0565605.1"/>
    </source>
</evidence>
<evidence type="ECO:0000256" key="1">
    <source>
        <dbReference type="SAM" id="Coils"/>
    </source>
</evidence>
<evidence type="ECO:0000313" key="3">
    <source>
        <dbReference type="Proteomes" id="UP001465976"/>
    </source>
</evidence>
<protein>
    <submittedName>
        <fullName evidence="2">Uncharacterized protein</fullName>
    </submittedName>
</protein>
<organism evidence="2 3">
    <name type="scientific">Marasmius crinis-equi</name>
    <dbReference type="NCBI Taxonomy" id="585013"/>
    <lineage>
        <taxon>Eukaryota</taxon>
        <taxon>Fungi</taxon>
        <taxon>Dikarya</taxon>
        <taxon>Basidiomycota</taxon>
        <taxon>Agaricomycotina</taxon>
        <taxon>Agaricomycetes</taxon>
        <taxon>Agaricomycetidae</taxon>
        <taxon>Agaricales</taxon>
        <taxon>Marasmiineae</taxon>
        <taxon>Marasmiaceae</taxon>
        <taxon>Marasmius</taxon>
    </lineage>
</organism>
<gene>
    <name evidence="2" type="ORF">V5O48_016418</name>
</gene>